<dbReference type="Proteomes" id="UP000050501">
    <property type="component" value="Unassembled WGS sequence"/>
</dbReference>
<evidence type="ECO:0000256" key="2">
    <source>
        <dbReference type="ARBA" id="ARBA00022679"/>
    </source>
</evidence>
<dbReference type="RefSeq" id="WP_062419657.1">
    <property type="nucleotide sequence ID" value="NZ_BBXZ01000175.1"/>
</dbReference>
<reference evidence="5" key="1">
    <citation type="journal article" date="2015" name="Genome Announc.">
        <title>Draft Genome Sequences of Anaerolinea thermolimosa IMO-1, Bellilinea caldifistulae GOMI-1, Leptolinea tardivitalis YMTK-2, Levilinea saccharolytica KIBI-1, Longilinea arvoryzae KOME-1, Previously Described as Members of the Class Anaerolineae (Chloroflexi).</title>
        <authorList>
            <person name="Matsuura N."/>
            <person name="Tourlousse M.D."/>
            <person name="Ohashi A."/>
            <person name="Hugenholtz P."/>
            <person name="Sekiguchi Y."/>
        </authorList>
    </citation>
    <scope>NUCLEOTIDE SEQUENCE</scope>
    <source>
        <strain evidence="5">KIBI-1</strain>
    </source>
</reference>
<proteinExistence type="predicted"/>
<sequence>MKRVERYYDNNTLREWQRLERHRTEYALTLRALARHLPPAPARIADIGGGPGRYAIPLTQQGYTVTLLDLSAGNLAFAQDKAAETGVTLAEVVCGNALDLSQFADESFDAVLLLGPLYHLVVKDQRRSAVRESLRIVKPGGMLAAAFINRLAVVRWAASEDPMWPIEKPDEVERLMTTGVNEDQGAGFTDAYFCHPDEIIPLMESCGLQTVEMVGCEGAVSRLETHINALEGDAFEAWADLNERIARDPTLLPSAEHLLYIGRKHSLR</sequence>
<name>A0A0M9U350_9CHLR</name>
<keyword evidence="1 5" id="KW-0489">Methyltransferase</keyword>
<dbReference type="InterPro" id="IPR029063">
    <property type="entry name" value="SAM-dependent_MTases_sf"/>
</dbReference>
<evidence type="ECO:0000256" key="1">
    <source>
        <dbReference type="ARBA" id="ARBA00022603"/>
    </source>
</evidence>
<dbReference type="STRING" id="229921.ADN01_05995"/>
<dbReference type="GO" id="GO:0032259">
    <property type="term" value="P:methylation"/>
    <property type="evidence" value="ECO:0007669"/>
    <property type="project" value="UniProtKB-KW"/>
</dbReference>
<feature type="domain" description="Methyltransferase type 11" evidence="4">
    <location>
        <begin position="46"/>
        <end position="144"/>
    </location>
</feature>
<dbReference type="SUPFAM" id="SSF53335">
    <property type="entry name" value="S-adenosyl-L-methionine-dependent methyltransferases"/>
    <property type="match status" value="1"/>
</dbReference>
<organism evidence="5">
    <name type="scientific">Levilinea saccharolytica</name>
    <dbReference type="NCBI Taxonomy" id="229921"/>
    <lineage>
        <taxon>Bacteria</taxon>
        <taxon>Bacillati</taxon>
        <taxon>Chloroflexota</taxon>
        <taxon>Anaerolineae</taxon>
        <taxon>Anaerolineales</taxon>
        <taxon>Anaerolineaceae</taxon>
        <taxon>Levilinea</taxon>
    </lineage>
</organism>
<dbReference type="Pfam" id="PF08241">
    <property type="entry name" value="Methyltransf_11"/>
    <property type="match status" value="1"/>
</dbReference>
<dbReference type="PANTHER" id="PTHR43464">
    <property type="entry name" value="METHYLTRANSFERASE"/>
    <property type="match status" value="1"/>
</dbReference>
<evidence type="ECO:0000256" key="3">
    <source>
        <dbReference type="ARBA" id="ARBA00022691"/>
    </source>
</evidence>
<dbReference type="EMBL" id="DF967975">
    <property type="protein sequence ID" value="GAP19374.1"/>
    <property type="molecule type" value="Genomic_DNA"/>
</dbReference>
<dbReference type="InterPro" id="IPR013216">
    <property type="entry name" value="Methyltransf_11"/>
</dbReference>
<dbReference type="AlphaFoldDB" id="A0A0M9U350"/>
<protein>
    <submittedName>
        <fullName evidence="5">Protein containing methyltransferase domain</fullName>
    </submittedName>
</protein>
<dbReference type="Gene3D" id="3.40.50.150">
    <property type="entry name" value="Vaccinia Virus protein VP39"/>
    <property type="match status" value="1"/>
</dbReference>
<accession>A0A0M9U350</accession>
<dbReference type="GO" id="GO:0008757">
    <property type="term" value="F:S-adenosylmethionine-dependent methyltransferase activity"/>
    <property type="evidence" value="ECO:0007669"/>
    <property type="project" value="InterPro"/>
</dbReference>
<evidence type="ECO:0000313" key="7">
    <source>
        <dbReference type="Proteomes" id="UP000050501"/>
    </source>
</evidence>
<gene>
    <name evidence="6" type="ORF">ADN01_05995</name>
    <name evidence="5" type="ORF">LSAC_03276</name>
</gene>
<evidence type="ECO:0000313" key="6">
    <source>
        <dbReference type="EMBL" id="KPL85670.1"/>
    </source>
</evidence>
<dbReference type="PANTHER" id="PTHR43464:SF19">
    <property type="entry name" value="UBIQUINONE BIOSYNTHESIS O-METHYLTRANSFERASE, MITOCHONDRIAL"/>
    <property type="match status" value="1"/>
</dbReference>
<dbReference type="OrthoDB" id="9810615at2"/>
<keyword evidence="7" id="KW-1185">Reference proteome</keyword>
<dbReference type="CDD" id="cd02440">
    <property type="entry name" value="AdoMet_MTases"/>
    <property type="match status" value="1"/>
</dbReference>
<dbReference type="PATRIC" id="fig|229921.5.peg.2888"/>
<reference evidence="6 7" key="2">
    <citation type="submission" date="2015-07" db="EMBL/GenBank/DDBJ databases">
        <title>Genome sequence of Levilinea saccharolytica DSM 16555.</title>
        <authorList>
            <person name="Hemp J."/>
            <person name="Ward L.M."/>
            <person name="Pace L.A."/>
            <person name="Fischer W.W."/>
        </authorList>
    </citation>
    <scope>NUCLEOTIDE SEQUENCE [LARGE SCALE GENOMIC DNA]</scope>
    <source>
        <strain evidence="6 7">KIBI-1</strain>
    </source>
</reference>
<keyword evidence="3" id="KW-0949">S-adenosyl-L-methionine</keyword>
<dbReference type="EMBL" id="LGCM01000026">
    <property type="protein sequence ID" value="KPL85670.1"/>
    <property type="molecule type" value="Genomic_DNA"/>
</dbReference>
<keyword evidence="2 5" id="KW-0808">Transferase</keyword>
<evidence type="ECO:0000259" key="4">
    <source>
        <dbReference type="Pfam" id="PF08241"/>
    </source>
</evidence>
<evidence type="ECO:0000313" key="5">
    <source>
        <dbReference type="EMBL" id="GAP19374.1"/>
    </source>
</evidence>